<sequence>MHFCEVTPYTIKYGILASARCSAHMDVERIPSYFISTDHAGDHDPYLVSAFDLKPGSTFDSDSGSIQNIHNSPPNPPPRIYNEFFHLIHRSVNVIIHDPILGPFSDTIPEELTFLHRKHE</sequence>
<proteinExistence type="predicted"/>
<dbReference type="Proteomes" id="UP000299102">
    <property type="component" value="Unassembled WGS sequence"/>
</dbReference>
<reference evidence="1 2" key="1">
    <citation type="journal article" date="2019" name="Commun. Biol.">
        <title>The bagworm genome reveals a unique fibroin gene that provides high tensile strength.</title>
        <authorList>
            <person name="Kono N."/>
            <person name="Nakamura H."/>
            <person name="Ohtoshi R."/>
            <person name="Tomita M."/>
            <person name="Numata K."/>
            <person name="Arakawa K."/>
        </authorList>
    </citation>
    <scope>NUCLEOTIDE SEQUENCE [LARGE SCALE GENOMIC DNA]</scope>
</reference>
<gene>
    <name evidence="1" type="ORF">EVAR_22262_1</name>
</gene>
<dbReference type="AlphaFoldDB" id="A0A4C1UAD8"/>
<name>A0A4C1UAD8_EUMVA</name>
<organism evidence="1 2">
    <name type="scientific">Eumeta variegata</name>
    <name type="common">Bagworm moth</name>
    <name type="synonym">Eumeta japonica</name>
    <dbReference type="NCBI Taxonomy" id="151549"/>
    <lineage>
        <taxon>Eukaryota</taxon>
        <taxon>Metazoa</taxon>
        <taxon>Ecdysozoa</taxon>
        <taxon>Arthropoda</taxon>
        <taxon>Hexapoda</taxon>
        <taxon>Insecta</taxon>
        <taxon>Pterygota</taxon>
        <taxon>Neoptera</taxon>
        <taxon>Endopterygota</taxon>
        <taxon>Lepidoptera</taxon>
        <taxon>Glossata</taxon>
        <taxon>Ditrysia</taxon>
        <taxon>Tineoidea</taxon>
        <taxon>Psychidae</taxon>
        <taxon>Oiketicinae</taxon>
        <taxon>Eumeta</taxon>
    </lineage>
</organism>
<dbReference type="EMBL" id="BGZK01000150">
    <property type="protein sequence ID" value="GBP23403.1"/>
    <property type="molecule type" value="Genomic_DNA"/>
</dbReference>
<accession>A0A4C1UAD8</accession>
<evidence type="ECO:0000313" key="1">
    <source>
        <dbReference type="EMBL" id="GBP23403.1"/>
    </source>
</evidence>
<protein>
    <submittedName>
        <fullName evidence="1">Uncharacterized protein</fullName>
    </submittedName>
</protein>
<keyword evidence="2" id="KW-1185">Reference proteome</keyword>
<comment type="caution">
    <text evidence="1">The sequence shown here is derived from an EMBL/GenBank/DDBJ whole genome shotgun (WGS) entry which is preliminary data.</text>
</comment>
<evidence type="ECO:0000313" key="2">
    <source>
        <dbReference type="Proteomes" id="UP000299102"/>
    </source>
</evidence>